<feature type="non-terminal residue" evidence="2">
    <location>
        <position position="1"/>
    </location>
</feature>
<evidence type="ECO:0000313" key="2">
    <source>
        <dbReference type="EMBL" id="CAG8623722.1"/>
    </source>
</evidence>
<evidence type="ECO:0000313" key="3">
    <source>
        <dbReference type="Proteomes" id="UP000789706"/>
    </source>
</evidence>
<accession>A0A9N9GPE8</accession>
<reference evidence="2" key="1">
    <citation type="submission" date="2021-06" db="EMBL/GenBank/DDBJ databases">
        <authorList>
            <person name="Kallberg Y."/>
            <person name="Tangrot J."/>
            <person name="Rosling A."/>
        </authorList>
    </citation>
    <scope>NUCLEOTIDE SEQUENCE</scope>
    <source>
        <strain evidence="2">AZ414A</strain>
    </source>
</reference>
<proteinExistence type="predicted"/>
<dbReference type="EMBL" id="CAJVPK010003138">
    <property type="protein sequence ID" value="CAG8623722.1"/>
    <property type="molecule type" value="Genomic_DNA"/>
</dbReference>
<keyword evidence="1" id="KW-1133">Transmembrane helix</keyword>
<feature type="transmembrane region" description="Helical" evidence="1">
    <location>
        <begin position="212"/>
        <end position="230"/>
    </location>
</feature>
<sequence>IYWSSLSETVDFNPRVYVEFVINYCPNLWFVSIYIKDNSLTELEVLLSNLKKLEGIEIQVDGKTDTTKLFDILCTKSPSILNYLIFVDNHCDWMVLPEMLESFFLEWGKKRKKNMLKIYFQWDIIDVENYKIIKKYNQKGVIQEYAFDFDNIFQIEEIRNRFGYYFYGAESEVTHVTSSSLRYNFAYALITIGGFISLVSFFGCYGAANEKISFLQIYVSLLFSLIVSQIEPHLILNVENYFQCCGFNSINDRVVEPCRFYDSCHEMMKDPLIYSLQTIGIVGVVLGILEVLHYSEEGIEERQALLTRGGEETRENIYQ</sequence>
<evidence type="ECO:0000256" key="1">
    <source>
        <dbReference type="SAM" id="Phobius"/>
    </source>
</evidence>
<comment type="caution">
    <text evidence="2">The sequence shown here is derived from an EMBL/GenBank/DDBJ whole genome shotgun (WGS) entry which is preliminary data.</text>
</comment>
<gene>
    <name evidence="2" type="ORF">DEBURN_LOCUS10475</name>
</gene>
<keyword evidence="1" id="KW-0472">Membrane</keyword>
<feature type="transmembrane region" description="Helical" evidence="1">
    <location>
        <begin position="272"/>
        <end position="292"/>
    </location>
</feature>
<dbReference type="AlphaFoldDB" id="A0A9N9GPE8"/>
<keyword evidence="1" id="KW-0812">Transmembrane</keyword>
<feature type="non-terminal residue" evidence="2">
    <location>
        <position position="319"/>
    </location>
</feature>
<organism evidence="2 3">
    <name type="scientific">Diversispora eburnea</name>
    <dbReference type="NCBI Taxonomy" id="1213867"/>
    <lineage>
        <taxon>Eukaryota</taxon>
        <taxon>Fungi</taxon>
        <taxon>Fungi incertae sedis</taxon>
        <taxon>Mucoromycota</taxon>
        <taxon>Glomeromycotina</taxon>
        <taxon>Glomeromycetes</taxon>
        <taxon>Diversisporales</taxon>
        <taxon>Diversisporaceae</taxon>
        <taxon>Diversispora</taxon>
    </lineage>
</organism>
<keyword evidence="3" id="KW-1185">Reference proteome</keyword>
<feature type="transmembrane region" description="Helical" evidence="1">
    <location>
        <begin position="185"/>
        <end position="205"/>
    </location>
</feature>
<name>A0A9N9GPE8_9GLOM</name>
<dbReference type="OrthoDB" id="71600at2759"/>
<protein>
    <submittedName>
        <fullName evidence="2">11888_t:CDS:1</fullName>
    </submittedName>
</protein>
<dbReference type="Proteomes" id="UP000789706">
    <property type="component" value="Unassembled WGS sequence"/>
</dbReference>